<dbReference type="GO" id="GO:0006053">
    <property type="term" value="P:N-acetylmannosamine catabolic process"/>
    <property type="evidence" value="ECO:0007669"/>
    <property type="project" value="TreeGrafter"/>
</dbReference>
<dbReference type="AlphaFoldDB" id="B9Y4T3"/>
<gene>
    <name evidence="8" type="primary">nanE</name>
    <name evidence="8" type="ORF">HOLDEFILI_00814</name>
</gene>
<comment type="catalytic activity">
    <reaction evidence="1">
        <text>an N-acyl-D-glucosamine 6-phosphate = an N-acyl-D-mannosamine 6-phosphate</text>
        <dbReference type="Rhea" id="RHEA:23932"/>
        <dbReference type="ChEBI" id="CHEBI:57599"/>
        <dbReference type="ChEBI" id="CHEBI:57666"/>
        <dbReference type="EC" id="5.1.3.9"/>
    </reaction>
</comment>
<evidence type="ECO:0000313" key="8">
    <source>
        <dbReference type="EMBL" id="EEF69006.1"/>
    </source>
</evidence>
<dbReference type="InterPro" id="IPR007260">
    <property type="entry name" value="NanE"/>
</dbReference>
<evidence type="ECO:0000256" key="1">
    <source>
        <dbReference type="ARBA" id="ARBA00000056"/>
    </source>
</evidence>
<keyword evidence="7" id="KW-0119">Carbohydrate metabolism</keyword>
<reference evidence="8 9" key="1">
    <citation type="submission" date="2008-12" db="EMBL/GenBank/DDBJ databases">
        <authorList>
            <person name="Fulton L."/>
            <person name="Clifton S."/>
            <person name="Fulton B."/>
            <person name="Xu J."/>
            <person name="Minx P."/>
            <person name="Pepin K.H."/>
            <person name="Johnson M."/>
            <person name="Bhonagiri V."/>
            <person name="Nash W.E."/>
            <person name="Mardis E.R."/>
            <person name="Wilson R.K."/>
        </authorList>
    </citation>
    <scope>NUCLEOTIDE SEQUENCE [LARGE SCALE GENOMIC DNA]</scope>
    <source>
        <strain evidence="8 9">DSM 12042</strain>
    </source>
</reference>
<dbReference type="NCBIfam" id="NF002231">
    <property type="entry name" value="PRK01130.1"/>
    <property type="match status" value="1"/>
</dbReference>
<dbReference type="PANTHER" id="PTHR36204">
    <property type="entry name" value="N-ACETYLMANNOSAMINE-6-PHOSPHATE 2-EPIMERASE-RELATED"/>
    <property type="match status" value="1"/>
</dbReference>
<dbReference type="SUPFAM" id="SSF51366">
    <property type="entry name" value="Ribulose-phoshate binding barrel"/>
    <property type="match status" value="1"/>
</dbReference>
<evidence type="ECO:0000256" key="7">
    <source>
        <dbReference type="ARBA" id="ARBA00023277"/>
    </source>
</evidence>
<accession>B9Y4T3</accession>
<dbReference type="eggNOG" id="COG3010">
    <property type="taxonomic scope" value="Bacteria"/>
</dbReference>
<dbReference type="InterPro" id="IPR013785">
    <property type="entry name" value="Aldolase_TIM"/>
</dbReference>
<evidence type="ECO:0000256" key="6">
    <source>
        <dbReference type="ARBA" id="ARBA00023235"/>
    </source>
</evidence>
<organism evidence="8 9">
    <name type="scientific">Holdemania filiformis DSM 12042</name>
    <dbReference type="NCBI Taxonomy" id="545696"/>
    <lineage>
        <taxon>Bacteria</taxon>
        <taxon>Bacillati</taxon>
        <taxon>Bacillota</taxon>
        <taxon>Erysipelotrichia</taxon>
        <taxon>Erysipelotrichales</taxon>
        <taxon>Erysipelotrichaceae</taxon>
        <taxon>Holdemania</taxon>
    </lineage>
</organism>
<dbReference type="UniPathway" id="UPA00629">
    <property type="reaction ID" value="UER00682"/>
</dbReference>
<dbReference type="PANTHER" id="PTHR36204:SF1">
    <property type="entry name" value="N-ACETYLMANNOSAMINE-6-PHOSPHATE 2-EPIMERASE-RELATED"/>
    <property type="match status" value="1"/>
</dbReference>
<dbReference type="GO" id="GO:0019262">
    <property type="term" value="P:N-acetylneuraminate catabolic process"/>
    <property type="evidence" value="ECO:0007669"/>
    <property type="project" value="UniProtKB-UniPathway"/>
</dbReference>
<dbReference type="Proteomes" id="UP000005950">
    <property type="component" value="Unassembled WGS sequence"/>
</dbReference>
<evidence type="ECO:0000256" key="3">
    <source>
        <dbReference type="ARBA" id="ARBA00005081"/>
    </source>
</evidence>
<keyword evidence="6 8" id="KW-0413">Isomerase</keyword>
<dbReference type="HOGENOM" id="CLU_086300_1_0_9"/>
<dbReference type="STRING" id="545696.HOLDEFILI_00814"/>
<evidence type="ECO:0000256" key="4">
    <source>
        <dbReference type="ARBA" id="ARBA00007439"/>
    </source>
</evidence>
<proteinExistence type="inferred from homology"/>
<reference evidence="8 9" key="2">
    <citation type="submission" date="2009-02" db="EMBL/GenBank/DDBJ databases">
        <title>Draft genome sequence of Holdemania filiformis DSM 12042.</title>
        <authorList>
            <person name="Sudarsanam P."/>
            <person name="Ley R."/>
            <person name="Guruge J."/>
            <person name="Turnbaugh P.J."/>
            <person name="Mahowald M."/>
            <person name="Liep D."/>
            <person name="Gordon J."/>
        </authorList>
    </citation>
    <scope>NUCLEOTIDE SEQUENCE [LARGE SCALE GENOMIC DNA]</scope>
    <source>
        <strain evidence="8 9">DSM 12042</strain>
    </source>
</reference>
<comment type="similarity">
    <text evidence="4">Belongs to the NanE family.</text>
</comment>
<dbReference type="GO" id="GO:0005829">
    <property type="term" value="C:cytosol"/>
    <property type="evidence" value="ECO:0007669"/>
    <property type="project" value="TreeGrafter"/>
</dbReference>
<dbReference type="CDD" id="cd04729">
    <property type="entry name" value="NanE"/>
    <property type="match status" value="1"/>
</dbReference>
<comment type="function">
    <text evidence="2">Converts N-acetylmannosamine-6-phosphate (ManNAc-6-P) to N-acetylglucosamine-6-phosphate (GlcNAc-6-P).</text>
</comment>
<protein>
    <recommendedName>
        <fullName evidence="5">N-acylglucosamine-6-phosphate 2-epimerase</fullName>
        <ecNumber evidence="5">5.1.3.9</ecNumber>
    </recommendedName>
</protein>
<evidence type="ECO:0000313" key="9">
    <source>
        <dbReference type="Proteomes" id="UP000005950"/>
    </source>
</evidence>
<dbReference type="Pfam" id="PF04131">
    <property type="entry name" value="NanE"/>
    <property type="match status" value="1"/>
</dbReference>
<evidence type="ECO:0000256" key="5">
    <source>
        <dbReference type="ARBA" id="ARBA00013180"/>
    </source>
</evidence>
<evidence type="ECO:0000256" key="2">
    <source>
        <dbReference type="ARBA" id="ARBA00002147"/>
    </source>
</evidence>
<dbReference type="GO" id="GO:0047465">
    <property type="term" value="F:N-acylglucosamine-6-phosphate 2-epimerase activity"/>
    <property type="evidence" value="ECO:0007669"/>
    <property type="project" value="UniProtKB-EC"/>
</dbReference>
<dbReference type="EMBL" id="ACCF01000053">
    <property type="protein sequence ID" value="EEF69006.1"/>
    <property type="molecule type" value="Genomic_DNA"/>
</dbReference>
<dbReference type="InterPro" id="IPR011060">
    <property type="entry name" value="RibuloseP-bd_barrel"/>
</dbReference>
<name>B9Y4T3_9FIRM</name>
<comment type="caution">
    <text evidence="8">The sequence shown here is derived from an EMBL/GenBank/DDBJ whole genome shotgun (WGS) entry which is preliminary data.</text>
</comment>
<comment type="pathway">
    <text evidence="3">Amino-sugar metabolism; N-acetylneuraminate degradation; D-fructose 6-phosphate from N-acetylneuraminate: step 3/5.</text>
</comment>
<dbReference type="Gene3D" id="3.20.20.70">
    <property type="entry name" value="Aldolase class I"/>
    <property type="match status" value="1"/>
</dbReference>
<dbReference type="EC" id="5.1.3.9" evidence="5"/>
<sequence>MIMRKELLEQLRGGLVVSCQAFDYEPFYGAEMMAKMAVSAKLGGAAAIRASWPENIRAIKKEVDLPIFGINKIMPEVYDKFRDVIITPTLTSARAVAEAGADIVAVDCTLRQGRTPEMIQTLLQEYKAELDVMIMAEISTAEEGRIAASGGADILSTTIAGYTPYSRQLDEPDYRLIEELVETTTLPINAEGRFHRPEQVVQAFKTGAWTVTVGSAITRPHCITQEFIRAIHQFKNQEKTGK</sequence>